<accession>A0A1R2BM13</accession>
<name>A0A1R2BM13_9CILI</name>
<keyword evidence="2" id="KW-1185">Reference proteome</keyword>
<gene>
    <name evidence="1" type="ORF">SteCoe_22494</name>
</gene>
<dbReference type="Gene3D" id="1.25.40.20">
    <property type="entry name" value="Ankyrin repeat-containing domain"/>
    <property type="match status" value="1"/>
</dbReference>
<proteinExistence type="predicted"/>
<comment type="caution">
    <text evidence="1">The sequence shown here is derived from an EMBL/GenBank/DDBJ whole genome shotgun (WGS) entry which is preliminary data.</text>
</comment>
<dbReference type="AlphaFoldDB" id="A0A1R2BM13"/>
<dbReference type="SUPFAM" id="SSF48403">
    <property type="entry name" value="Ankyrin repeat"/>
    <property type="match status" value="1"/>
</dbReference>
<evidence type="ECO:0008006" key="3">
    <source>
        <dbReference type="Google" id="ProtNLM"/>
    </source>
</evidence>
<dbReference type="EMBL" id="MPUH01000554">
    <property type="protein sequence ID" value="OMJ77827.1"/>
    <property type="molecule type" value="Genomic_DNA"/>
</dbReference>
<reference evidence="1 2" key="1">
    <citation type="submission" date="2016-11" db="EMBL/GenBank/DDBJ databases">
        <title>The macronuclear genome of Stentor coeruleus: a giant cell with tiny introns.</title>
        <authorList>
            <person name="Slabodnick M."/>
            <person name="Ruby J.G."/>
            <person name="Reiff S.B."/>
            <person name="Swart E.C."/>
            <person name="Gosai S."/>
            <person name="Prabakaran S."/>
            <person name="Witkowska E."/>
            <person name="Larue G.E."/>
            <person name="Fisher S."/>
            <person name="Freeman R.M."/>
            <person name="Gunawardena J."/>
            <person name="Chu W."/>
            <person name="Stover N.A."/>
            <person name="Gregory B.D."/>
            <person name="Nowacki M."/>
            <person name="Derisi J."/>
            <person name="Roy S.W."/>
            <person name="Marshall W.F."/>
            <person name="Sood P."/>
        </authorList>
    </citation>
    <scope>NUCLEOTIDE SEQUENCE [LARGE SCALE GENOMIC DNA]</scope>
    <source>
        <strain evidence="1">WM001</strain>
    </source>
</reference>
<dbReference type="Pfam" id="PF13606">
    <property type="entry name" value="Ank_3"/>
    <property type="match status" value="1"/>
</dbReference>
<evidence type="ECO:0000313" key="2">
    <source>
        <dbReference type="Proteomes" id="UP000187209"/>
    </source>
</evidence>
<dbReference type="InterPro" id="IPR036770">
    <property type="entry name" value="Ankyrin_rpt-contain_sf"/>
</dbReference>
<organism evidence="1 2">
    <name type="scientific">Stentor coeruleus</name>
    <dbReference type="NCBI Taxonomy" id="5963"/>
    <lineage>
        <taxon>Eukaryota</taxon>
        <taxon>Sar</taxon>
        <taxon>Alveolata</taxon>
        <taxon>Ciliophora</taxon>
        <taxon>Postciliodesmatophora</taxon>
        <taxon>Heterotrichea</taxon>
        <taxon>Heterotrichida</taxon>
        <taxon>Stentoridae</taxon>
        <taxon>Stentor</taxon>
    </lineage>
</organism>
<dbReference type="InterPro" id="IPR002110">
    <property type="entry name" value="Ankyrin_rpt"/>
</dbReference>
<evidence type="ECO:0000313" key="1">
    <source>
        <dbReference type="EMBL" id="OMJ77827.1"/>
    </source>
</evidence>
<protein>
    <recommendedName>
        <fullName evidence="3">DUF3447 domain-containing protein</fullName>
    </recommendedName>
</protein>
<sequence length="364" mass="41948">MGCCESSHNITKPSFESLIKISIEENSLSVIKHTLNSKTVSQSKQDFLTILDSPIISIETLQLNAMGYCLLLGRYSIFELFNKFGCSMQKMDELFFSQQFSALDIICYKGYSDILNYYLPYYVENYPEGKQNEKKMTIEMREDEYFFKQAEKLTPVQTLVKYGHIQGINVVYDYFMGKSEIPYEFDLSYRDEYGENSSLIACRYGNYPMVKFLYKKCGCNFSALNKAKENAIQIATGGSRIHPGLEYYQIIDFLISVAGIDVAYNYEETLLLAESNEIISFIEEKLRERGIKAKKYELERQPCSDPERTPESEMYFNRSQSRFNLLAMYNEKLLEANDSIPSSIECGGESLGKFFGSSLSEFHK</sequence>
<dbReference type="Proteomes" id="UP000187209">
    <property type="component" value="Unassembled WGS sequence"/>
</dbReference>